<dbReference type="SUPFAM" id="SSF53067">
    <property type="entry name" value="Actin-like ATPase domain"/>
    <property type="match status" value="1"/>
</dbReference>
<evidence type="ECO:0000313" key="2">
    <source>
        <dbReference type="Proteomes" id="UP000429785"/>
    </source>
</evidence>
<dbReference type="AlphaFoldDB" id="A0A6I1DUX6"/>
<dbReference type="Gene3D" id="3.30.420.40">
    <property type="match status" value="1"/>
</dbReference>
<sequence length="54" mass="5769">WVAYGASFCVADAHPRAQAVAQLALPAFERGEGVSAEQAQPVYLRDQVIQGAVR</sequence>
<organism evidence="1 2">
    <name type="scientific">Flagellimonas olearia</name>
    <dbReference type="NCBI Taxonomy" id="552546"/>
    <lineage>
        <taxon>Bacteria</taxon>
        <taxon>Pseudomonadati</taxon>
        <taxon>Bacteroidota</taxon>
        <taxon>Flavobacteriia</taxon>
        <taxon>Flavobacteriales</taxon>
        <taxon>Flavobacteriaceae</taxon>
        <taxon>Flagellimonas</taxon>
    </lineage>
</organism>
<protein>
    <submittedName>
        <fullName evidence="1">tRNA (Adenosine(37)-N6)-threonylcarbamoyltransferase complex dimerization subunit type 1 TsaB</fullName>
    </submittedName>
</protein>
<dbReference type="EMBL" id="WELG01000139">
    <property type="protein sequence ID" value="KAB7521305.1"/>
    <property type="molecule type" value="Genomic_DNA"/>
</dbReference>
<proteinExistence type="predicted"/>
<accession>A0A6I1DUX6</accession>
<keyword evidence="1" id="KW-0808">Transferase</keyword>
<dbReference type="Proteomes" id="UP000429785">
    <property type="component" value="Unassembled WGS sequence"/>
</dbReference>
<dbReference type="GO" id="GO:0016740">
    <property type="term" value="F:transferase activity"/>
    <property type="evidence" value="ECO:0007669"/>
    <property type="project" value="UniProtKB-KW"/>
</dbReference>
<gene>
    <name evidence="1" type="ORF">F8C76_18195</name>
</gene>
<reference evidence="1 2" key="1">
    <citation type="submission" date="2019-10" db="EMBL/GenBank/DDBJ databases">
        <title>Muricauda olearia CL-SS4 JCM15563 genome.</title>
        <authorList>
            <person name="Liu L."/>
        </authorList>
    </citation>
    <scope>NUCLEOTIDE SEQUENCE [LARGE SCALE GENOMIC DNA]</scope>
    <source>
        <strain evidence="1 2">CL-SS4</strain>
    </source>
</reference>
<feature type="non-terminal residue" evidence="1">
    <location>
        <position position="1"/>
    </location>
</feature>
<evidence type="ECO:0000313" key="1">
    <source>
        <dbReference type="EMBL" id="KAB7521305.1"/>
    </source>
</evidence>
<comment type="caution">
    <text evidence="1">The sequence shown here is derived from an EMBL/GenBank/DDBJ whole genome shotgun (WGS) entry which is preliminary data.</text>
</comment>
<name>A0A6I1DUX6_9FLAO</name>
<dbReference type="InterPro" id="IPR043129">
    <property type="entry name" value="ATPase_NBD"/>
</dbReference>